<name>A0A7W3LNU5_ACTNM</name>
<accession>A0A7W3LNU5</accession>
<feature type="region of interest" description="Disordered" evidence="1">
    <location>
        <begin position="312"/>
        <end position="397"/>
    </location>
</feature>
<dbReference type="RefSeq" id="WP_182843824.1">
    <property type="nucleotide sequence ID" value="NZ_BAAALP010000070.1"/>
</dbReference>
<gene>
    <name evidence="3" type="ORF">HNR61_003143</name>
</gene>
<organism evidence="3 4">
    <name type="scientific">Actinomadura namibiensis</name>
    <dbReference type="NCBI Taxonomy" id="182080"/>
    <lineage>
        <taxon>Bacteria</taxon>
        <taxon>Bacillati</taxon>
        <taxon>Actinomycetota</taxon>
        <taxon>Actinomycetes</taxon>
        <taxon>Streptosporangiales</taxon>
        <taxon>Thermomonosporaceae</taxon>
        <taxon>Actinomadura</taxon>
    </lineage>
</organism>
<evidence type="ECO:0000256" key="2">
    <source>
        <dbReference type="SAM" id="Phobius"/>
    </source>
</evidence>
<dbReference type="Proteomes" id="UP000572680">
    <property type="component" value="Unassembled WGS sequence"/>
</dbReference>
<protein>
    <recommendedName>
        <fullName evidence="5">DUF3068 domain-containing protein</fullName>
    </recommendedName>
</protein>
<evidence type="ECO:0000313" key="3">
    <source>
        <dbReference type="EMBL" id="MBA8951512.1"/>
    </source>
</evidence>
<evidence type="ECO:0008006" key="5">
    <source>
        <dbReference type="Google" id="ProtNLM"/>
    </source>
</evidence>
<keyword evidence="2" id="KW-0812">Transmembrane</keyword>
<evidence type="ECO:0000256" key="1">
    <source>
        <dbReference type="SAM" id="MobiDB-lite"/>
    </source>
</evidence>
<keyword evidence="2" id="KW-0472">Membrane</keyword>
<dbReference type="AlphaFoldDB" id="A0A7W3LNU5"/>
<dbReference type="EMBL" id="JACJIA010000003">
    <property type="protein sequence ID" value="MBA8951512.1"/>
    <property type="molecule type" value="Genomic_DNA"/>
</dbReference>
<sequence length="397" mass="42946">MRRPLSLILIALGAFCLTLAPLVKFYVAERTVLAPLNRYQRSQLVATNAQYFDMATFRMRKGVTLVAENTVRGDTRANGGNDSLAVWDSSSIIYDKAFPDRQVDIQSFRIAFDRRTSELTECCGSHVGGDPKVRMSGYGLLYPLANVGKRDYPFFDLITRQTVPMRFQGEEEIGGIDAYRFVQQVPVTRTGAVEAKVPGDLLGLGRDVKPQKVDRYASATITQWVDPRTGVPVRVDQKVDQFVRTPDGRGRMTIASADLRMTEASVASLVKLSDENAFKIAMVRSYVPYGGVLAGLALLLLGGIAGLLNRGRRGKAVPAPPAPRRPDGKFGDTGPAPAPEPVPGRAAAARTVPPPAPRRTDGKFGGVAPEEAPPAVPLTYTPVPERPEGGTGRRSGN</sequence>
<proteinExistence type="predicted"/>
<feature type="transmembrane region" description="Helical" evidence="2">
    <location>
        <begin position="286"/>
        <end position="308"/>
    </location>
</feature>
<reference evidence="3 4" key="1">
    <citation type="submission" date="2020-08" db="EMBL/GenBank/DDBJ databases">
        <title>Genomic Encyclopedia of Type Strains, Phase IV (KMG-IV): sequencing the most valuable type-strain genomes for metagenomic binning, comparative biology and taxonomic classification.</title>
        <authorList>
            <person name="Goeker M."/>
        </authorList>
    </citation>
    <scope>NUCLEOTIDE SEQUENCE [LARGE SCALE GENOMIC DNA]</scope>
    <source>
        <strain evidence="3 4">DSM 44197</strain>
    </source>
</reference>
<dbReference type="Pfam" id="PF11271">
    <property type="entry name" value="PorA"/>
    <property type="match status" value="1"/>
</dbReference>
<keyword evidence="2" id="KW-1133">Transmembrane helix</keyword>
<dbReference type="InterPro" id="IPR021424">
    <property type="entry name" value="PorA"/>
</dbReference>
<comment type="caution">
    <text evidence="3">The sequence shown here is derived from an EMBL/GenBank/DDBJ whole genome shotgun (WGS) entry which is preliminary data.</text>
</comment>
<keyword evidence="4" id="KW-1185">Reference proteome</keyword>
<evidence type="ECO:0000313" key="4">
    <source>
        <dbReference type="Proteomes" id="UP000572680"/>
    </source>
</evidence>